<dbReference type="InterPro" id="IPR007729">
    <property type="entry name" value="DGOK"/>
</dbReference>
<comment type="caution">
    <text evidence="1">The sequence shown here is derived from an EMBL/GenBank/DDBJ whole genome shotgun (WGS) entry which is preliminary data.</text>
</comment>
<evidence type="ECO:0000313" key="1">
    <source>
        <dbReference type="EMBL" id="KMW58320.1"/>
    </source>
</evidence>
<dbReference type="Proteomes" id="UP000037178">
    <property type="component" value="Unassembled WGS sequence"/>
</dbReference>
<dbReference type="PATRIC" id="fig|1675527.3.peg.3443"/>
<reference evidence="1 2" key="1">
    <citation type="submission" date="2015-06" db="EMBL/GenBank/DDBJ databases">
        <title>Draft genome sequence of an Alphaproteobacteria species associated to the Mediterranean sponge Oscarella lobularis.</title>
        <authorList>
            <person name="Jourda C."/>
            <person name="Santini S."/>
            <person name="Claverie J.-M."/>
        </authorList>
    </citation>
    <scope>NUCLEOTIDE SEQUENCE [LARGE SCALE GENOMIC DNA]</scope>
    <source>
        <strain evidence="1">IGS</strain>
    </source>
</reference>
<dbReference type="Gene3D" id="3.30.420.310">
    <property type="entry name" value="2-keto-3-deoxy-galactonokinase, C-terminal domain"/>
    <property type="match status" value="1"/>
</dbReference>
<dbReference type="STRING" id="1675527.AIOL_003293"/>
<dbReference type="InterPro" id="IPR042258">
    <property type="entry name" value="DGOK_N"/>
</dbReference>
<dbReference type="AlphaFoldDB" id="A0A0J9E6C2"/>
<dbReference type="InterPro" id="IPR042257">
    <property type="entry name" value="DGOK_C"/>
</dbReference>
<dbReference type="GO" id="GO:0034194">
    <property type="term" value="P:D-galactonate catabolic process"/>
    <property type="evidence" value="ECO:0007669"/>
    <property type="project" value="InterPro"/>
</dbReference>
<dbReference type="Gene3D" id="3.30.420.300">
    <property type="entry name" value="2-keto-3-deoxy-galactonokinase, substrate binding domain"/>
    <property type="match status" value="1"/>
</dbReference>
<dbReference type="EC" id="2.7.1.58" evidence="1"/>
<keyword evidence="2" id="KW-1185">Reference proteome</keyword>
<organism evidence="1 2">
    <name type="scientific">Candidatus Rhodobacter oscarellae</name>
    <dbReference type="NCBI Taxonomy" id="1675527"/>
    <lineage>
        <taxon>Bacteria</taxon>
        <taxon>Pseudomonadati</taxon>
        <taxon>Pseudomonadota</taxon>
        <taxon>Alphaproteobacteria</taxon>
        <taxon>Rhodobacterales</taxon>
        <taxon>Rhodobacter group</taxon>
        <taxon>Rhodobacter</taxon>
    </lineage>
</organism>
<name>A0A0J9E6C2_9RHOB</name>
<dbReference type="EMBL" id="LFTY01000002">
    <property type="protein sequence ID" value="KMW58320.1"/>
    <property type="molecule type" value="Genomic_DNA"/>
</dbReference>
<sequence>MRIHRLENGEAVDCIRSKSGAKGLIGKGAAAFEAVLCETAGAWMEQAEEIFVTGMATSKNAWVETPYMDCPNDLRGLIDLAEQAEIMGKPVTLLPGISDPVGPDVMRGEELQLLGLAEEGKDRIVVLPGTHSKWVEMSGFEARQFRTFMTGEIFDLARHNALCERLAEGEAFDAAGFDAGLAKATDGLLNGLFSARPKVLRGDMPASATHAFLSGVAIGTELLDAKRAFDVTEKDVLLYADDPLARLYQRGFEVAGVAVTRIHESATSKGFGALCRN</sequence>
<protein>
    <submittedName>
        <fullName evidence="1">2-dehydro-3-deoxygalactonokinase</fullName>
        <ecNumber evidence="1">2.7.1.58</ecNumber>
    </submittedName>
</protein>
<proteinExistence type="predicted"/>
<dbReference type="Pfam" id="PF05035">
    <property type="entry name" value="DGOK"/>
    <property type="match status" value="1"/>
</dbReference>
<gene>
    <name evidence="1" type="ORF">AIOL_003293</name>
</gene>
<dbReference type="GO" id="GO:0008671">
    <property type="term" value="F:2-dehydro-3-deoxygalactonokinase activity"/>
    <property type="evidence" value="ECO:0007669"/>
    <property type="project" value="UniProtKB-EC"/>
</dbReference>
<keyword evidence="1" id="KW-0418">Kinase</keyword>
<keyword evidence="1" id="KW-0808">Transferase</keyword>
<evidence type="ECO:0000313" key="2">
    <source>
        <dbReference type="Proteomes" id="UP000037178"/>
    </source>
</evidence>
<accession>A0A0J9E6C2</accession>